<sequence length="177" mass="18823">MIAVLGLTSGVGCGGPTAETGDRPARRGPTPTATVSTADEQVARKAALAAYAGYLAATRAASRNSDPHHPQLTRYLGDPLLTRVRVTIRETKERGAMRTGKIVSDPTVTSVDLISEPPTVEIQDCLDTTGYRLVYTRNNKVVPGSGGSRHLATATASRYPDGRWLIRAGEAHQDQPC</sequence>
<protein>
    <recommendedName>
        <fullName evidence="4">Secreted protein/lipoprotein</fullName>
    </recommendedName>
</protein>
<reference evidence="2 3" key="1">
    <citation type="submission" date="2016-06" db="EMBL/GenBank/DDBJ databases">
        <authorList>
            <person name="Kjaerup R.B."/>
            <person name="Dalgaard T.S."/>
            <person name="Juul-Madsen H.R."/>
        </authorList>
    </citation>
    <scope>NUCLEOTIDE SEQUENCE [LARGE SCALE GENOMIC DNA]</scope>
    <source>
        <strain evidence="2 3">DSM 45577</strain>
    </source>
</reference>
<dbReference type="Proteomes" id="UP000198937">
    <property type="component" value="Unassembled WGS sequence"/>
</dbReference>
<evidence type="ECO:0000313" key="2">
    <source>
        <dbReference type="EMBL" id="SCL46824.1"/>
    </source>
</evidence>
<accession>A0A1C6TYG9</accession>
<name>A0A1C6TYG9_9ACTN</name>
<feature type="region of interest" description="Disordered" evidence="1">
    <location>
        <begin position="12"/>
        <end position="36"/>
    </location>
</feature>
<dbReference type="STRING" id="683228.GA0070617_0398"/>
<evidence type="ECO:0008006" key="4">
    <source>
        <dbReference type="Google" id="ProtNLM"/>
    </source>
</evidence>
<keyword evidence="3" id="KW-1185">Reference proteome</keyword>
<gene>
    <name evidence="2" type="ORF">GA0070617_0398</name>
</gene>
<organism evidence="2 3">
    <name type="scientific">Micromonospora yangpuensis</name>
    <dbReference type="NCBI Taxonomy" id="683228"/>
    <lineage>
        <taxon>Bacteria</taxon>
        <taxon>Bacillati</taxon>
        <taxon>Actinomycetota</taxon>
        <taxon>Actinomycetes</taxon>
        <taxon>Micromonosporales</taxon>
        <taxon>Micromonosporaceae</taxon>
        <taxon>Micromonospora</taxon>
    </lineage>
</organism>
<proteinExistence type="predicted"/>
<evidence type="ECO:0000256" key="1">
    <source>
        <dbReference type="SAM" id="MobiDB-lite"/>
    </source>
</evidence>
<evidence type="ECO:0000313" key="3">
    <source>
        <dbReference type="Proteomes" id="UP000198937"/>
    </source>
</evidence>
<dbReference type="AlphaFoldDB" id="A0A1C6TYG9"/>
<dbReference type="EMBL" id="FMIA01000002">
    <property type="protein sequence ID" value="SCL46824.1"/>
    <property type="molecule type" value="Genomic_DNA"/>
</dbReference>